<dbReference type="Gene3D" id="3.30.1360.20">
    <property type="entry name" value="Transcriptional coactivator/pterin dehydratase"/>
    <property type="match status" value="1"/>
</dbReference>
<dbReference type="InterPro" id="IPR029068">
    <property type="entry name" value="Glyas_Bleomycin-R_OHBP_Dase"/>
</dbReference>
<evidence type="ECO:0000313" key="7">
    <source>
        <dbReference type="EMBL" id="APH02781.1"/>
    </source>
</evidence>
<dbReference type="SUPFAM" id="SSF54593">
    <property type="entry name" value="Glyoxalase/Bleomycin resistance protein/Dihydroxybiphenyl dioxygenase"/>
    <property type="match status" value="1"/>
</dbReference>
<dbReference type="Gene3D" id="3.10.180.10">
    <property type="entry name" value="2,3-Dihydroxybiphenyl 1,2-Dioxygenase, domain 1"/>
    <property type="match status" value="1"/>
</dbReference>
<keyword evidence="5" id="KW-0456">Lyase</keyword>
<reference evidence="7 9" key="1">
    <citation type="submission" date="2015-11" db="EMBL/GenBank/DDBJ databases">
        <authorList>
            <person name="Zhang Y."/>
            <person name="Guo Z."/>
        </authorList>
    </citation>
    <scope>NUCLEOTIDE SEQUENCE [LARGE SCALE GENOMIC DNA]</scope>
    <source>
        <strain evidence="7 9">YFY001</strain>
    </source>
</reference>
<evidence type="ECO:0000256" key="3">
    <source>
        <dbReference type="ARBA" id="ARBA00013252"/>
    </source>
</evidence>
<dbReference type="KEGG" id="jte:ASJ30_15560"/>
<dbReference type="RefSeq" id="WP_072625914.1">
    <property type="nucleotide sequence ID" value="NZ_CP013290.1"/>
</dbReference>
<keyword evidence="9" id="KW-1185">Reference proteome</keyword>
<evidence type="ECO:0000313" key="10">
    <source>
        <dbReference type="Proteomes" id="UP000593998"/>
    </source>
</evidence>
<comment type="similarity">
    <text evidence="2">Belongs to the pterin-4-alpha-carbinolamine dehydratase family.</text>
</comment>
<evidence type="ECO:0000256" key="4">
    <source>
        <dbReference type="ARBA" id="ARBA00021735"/>
    </source>
</evidence>
<organism evidence="7 9">
    <name type="scientific">Janibacter indicus</name>
    <dbReference type="NCBI Taxonomy" id="857417"/>
    <lineage>
        <taxon>Bacteria</taxon>
        <taxon>Bacillati</taxon>
        <taxon>Actinomycetota</taxon>
        <taxon>Actinomycetes</taxon>
        <taxon>Micrococcales</taxon>
        <taxon>Intrasporangiaceae</taxon>
        <taxon>Janibacter</taxon>
    </lineage>
</organism>
<evidence type="ECO:0000256" key="1">
    <source>
        <dbReference type="ARBA" id="ARBA00001554"/>
    </source>
</evidence>
<dbReference type="EC" id="4.2.1.96" evidence="3"/>
<dbReference type="GO" id="GO:0008124">
    <property type="term" value="F:4-alpha-hydroxytetrahydrobiopterin dehydratase activity"/>
    <property type="evidence" value="ECO:0007669"/>
    <property type="project" value="UniProtKB-EC"/>
</dbReference>
<dbReference type="InterPro" id="IPR036428">
    <property type="entry name" value="PCD_sf"/>
</dbReference>
<comment type="catalytic activity">
    <reaction evidence="1">
        <text>(4aS,6R)-4a-hydroxy-L-erythro-5,6,7,8-tetrahydrobiopterin = (6R)-L-erythro-6,7-dihydrobiopterin + H2O</text>
        <dbReference type="Rhea" id="RHEA:11920"/>
        <dbReference type="ChEBI" id="CHEBI:15377"/>
        <dbReference type="ChEBI" id="CHEBI:15642"/>
        <dbReference type="ChEBI" id="CHEBI:43120"/>
        <dbReference type="EC" id="4.2.1.96"/>
    </reaction>
</comment>
<proteinExistence type="inferred from homology"/>
<evidence type="ECO:0000256" key="5">
    <source>
        <dbReference type="ARBA" id="ARBA00023239"/>
    </source>
</evidence>
<dbReference type="GO" id="GO:0006729">
    <property type="term" value="P:tetrahydrobiopterin biosynthetic process"/>
    <property type="evidence" value="ECO:0007669"/>
    <property type="project" value="InterPro"/>
</dbReference>
<dbReference type="InterPro" id="IPR041581">
    <property type="entry name" value="Glyoxalase_6"/>
</dbReference>
<dbReference type="Pfam" id="PF01329">
    <property type="entry name" value="Pterin_4a"/>
    <property type="match status" value="1"/>
</dbReference>
<gene>
    <name evidence="7" type="ORF">ASJ30_15560</name>
    <name evidence="8" type="ORF">IGS73_17245</name>
</gene>
<dbReference type="EMBL" id="CP013290">
    <property type="protein sequence ID" value="APH02781.1"/>
    <property type="molecule type" value="Genomic_DNA"/>
</dbReference>
<dbReference type="Proteomes" id="UP000593998">
    <property type="component" value="Chromosome"/>
</dbReference>
<reference evidence="8 10" key="2">
    <citation type="submission" date="2020-10" db="EMBL/GenBank/DDBJ databases">
        <title>Janibacter indicus TT2 genome sequence.</title>
        <authorList>
            <person name="Lee K."/>
            <person name="Ganzorig M."/>
        </authorList>
    </citation>
    <scope>NUCLEOTIDE SEQUENCE [LARGE SCALE GENOMIC DNA]</scope>
    <source>
        <strain evidence="8 10">TT2</strain>
    </source>
</reference>
<evidence type="ECO:0000259" key="6">
    <source>
        <dbReference type="Pfam" id="PF18029"/>
    </source>
</evidence>
<name>A0A1L3MKC6_9MICO</name>
<dbReference type="AlphaFoldDB" id="A0A1L3MKC6"/>
<dbReference type="InterPro" id="IPR001533">
    <property type="entry name" value="Pterin_deHydtase"/>
</dbReference>
<dbReference type="EMBL" id="CP062789">
    <property type="protein sequence ID" value="QOK22762.1"/>
    <property type="molecule type" value="Genomic_DNA"/>
</dbReference>
<feature type="domain" description="Glyoxalase-like" evidence="6">
    <location>
        <begin position="122"/>
        <end position="224"/>
    </location>
</feature>
<dbReference type="Proteomes" id="UP000182938">
    <property type="component" value="Chromosome"/>
</dbReference>
<evidence type="ECO:0000313" key="9">
    <source>
        <dbReference type="Proteomes" id="UP000182938"/>
    </source>
</evidence>
<sequence>MDMIRGDQIAAEGLTDWRKLAQGLHARYRVVGFGEAARFVTAVGAGGDDLGHHPRVRIGEGVVDLEVVSQDAVYRDDEDGSELHGIEWVTQRDVDLARRITQIAAELGLTADPAGVSEVELGLDVTDSAKVAPVWAALLTGDPQSQGRGTPGYEIRDADVRIPNLWFGEVDPEGGGGQRFHLEVYVATEQVEGRVAAAVAAGGEVVDDSQAPGLTVIADPEGNRGVLCADMSAAQA</sequence>
<dbReference type="SUPFAM" id="SSF55248">
    <property type="entry name" value="PCD-like"/>
    <property type="match status" value="1"/>
</dbReference>
<evidence type="ECO:0000313" key="8">
    <source>
        <dbReference type="EMBL" id="QOK22762.1"/>
    </source>
</evidence>
<evidence type="ECO:0000256" key="2">
    <source>
        <dbReference type="ARBA" id="ARBA00006472"/>
    </source>
</evidence>
<dbReference type="Pfam" id="PF18029">
    <property type="entry name" value="Glyoxalase_6"/>
    <property type="match status" value="1"/>
</dbReference>
<accession>A0A1L3MKC6</accession>
<protein>
    <recommendedName>
        <fullName evidence="4">Putative pterin-4-alpha-carbinolamine dehydratase</fullName>
        <ecNumber evidence="3">4.2.1.96</ecNumber>
    </recommendedName>
</protein>